<dbReference type="SUPFAM" id="SSF53098">
    <property type="entry name" value="Ribonuclease H-like"/>
    <property type="match status" value="1"/>
</dbReference>
<proteinExistence type="predicted"/>
<dbReference type="PANTHER" id="PTHR45749">
    <property type="match status" value="1"/>
</dbReference>
<dbReference type="PANTHER" id="PTHR45749:SF37">
    <property type="entry name" value="OS05G0311600 PROTEIN"/>
    <property type="match status" value="1"/>
</dbReference>
<evidence type="ECO:0000313" key="5">
    <source>
        <dbReference type="Proteomes" id="UP000007879"/>
    </source>
</evidence>
<reference evidence="5" key="1">
    <citation type="journal article" date="2010" name="Nature">
        <title>The Amphimedon queenslandica genome and the evolution of animal complexity.</title>
        <authorList>
            <person name="Srivastava M."/>
            <person name="Simakov O."/>
            <person name="Chapman J."/>
            <person name="Fahey B."/>
            <person name="Gauthier M.E."/>
            <person name="Mitros T."/>
            <person name="Richards G.S."/>
            <person name="Conaco C."/>
            <person name="Dacre M."/>
            <person name="Hellsten U."/>
            <person name="Larroux C."/>
            <person name="Putnam N.H."/>
            <person name="Stanke M."/>
            <person name="Adamska M."/>
            <person name="Darling A."/>
            <person name="Degnan S.M."/>
            <person name="Oakley T.H."/>
            <person name="Plachetzki D.C."/>
            <person name="Zhai Y."/>
            <person name="Adamski M."/>
            <person name="Calcino A."/>
            <person name="Cummins S.F."/>
            <person name="Goodstein D.M."/>
            <person name="Harris C."/>
            <person name="Jackson D.J."/>
            <person name="Leys S.P."/>
            <person name="Shu S."/>
            <person name="Woodcroft B.J."/>
            <person name="Vervoort M."/>
            <person name="Kosik K.S."/>
            <person name="Manning G."/>
            <person name="Degnan B.M."/>
            <person name="Rokhsar D.S."/>
        </authorList>
    </citation>
    <scope>NUCLEOTIDE SEQUENCE [LARGE SCALE GENOMIC DNA]</scope>
</reference>
<dbReference type="InterPro" id="IPR025398">
    <property type="entry name" value="DUF4371"/>
</dbReference>
<dbReference type="RefSeq" id="XP_011407875.1">
    <property type="nucleotide sequence ID" value="XM_011409573.1"/>
</dbReference>
<dbReference type="GO" id="GO:0046983">
    <property type="term" value="F:protein dimerization activity"/>
    <property type="evidence" value="ECO:0007669"/>
    <property type="project" value="InterPro"/>
</dbReference>
<dbReference type="InterPro" id="IPR008906">
    <property type="entry name" value="HATC_C_dom"/>
</dbReference>
<dbReference type="EnsemblMetazoa" id="XM_011409573.1">
    <property type="protein sequence ID" value="XP_011407875.1"/>
    <property type="gene ID" value="LOC100635875"/>
</dbReference>
<dbReference type="KEGG" id="aqu:100635875"/>
<accession>A0AAN0IS71</accession>
<feature type="region of interest" description="Disordered" evidence="1">
    <location>
        <begin position="60"/>
        <end position="110"/>
    </location>
</feature>
<evidence type="ECO:0000256" key="1">
    <source>
        <dbReference type="SAM" id="MobiDB-lite"/>
    </source>
</evidence>
<name>A0AAN0IS71_AMPQE</name>
<sequence length="681" mass="76301">MRSSCVCDSDQNEVEPVSEAHQESEIYDYSDFNSNENLTTNIDQHEDENMVVSTERYSIETVETSRTTPPAEPPAAQQSAVLTQPNISHTPRSEPTDLALGPKDRPKQPIITFPSRTFRTKKGAFSPVGIKQPCGWNILFLLMLPFVTLAERRLNGKLISQTIRGTQLCLTDSNHRNLVKTNQHYIISILEVLLLCAQQDLPLRGHREYNSHNRGNFLEILSTIAKHDKIVEAKLKNAPQNAIYTSPEIQNQLLQLMGESVRSMVCRAVKEAVFFSLLVDETKDASKVEQISIVLRYVDINTASIYERFLTYVEAESQGAEQITHYITSTLKKYDIDLRNMASQGYDGASVMSGTNSGVQRRMRDFAPAAIDVHCNAHCLNLCLVDSVKSVSLADITCGKDASKATEARGILLQVQSFQFVLCLIIFDRLLTCIKGLSDVLQSVQLNLDKAAGLVVGTIKTIESFRSDEEWIKLLSYAKSVADVHDISTHIPTANSSRQRRRAVPQRYSDEVVFETTGSRECPSEDDADSILKTNLYYPILDAVLVEFNSCFSKKNLELMKSLHACCPTADEFLEITLLKPLILAYNLDYQQLITETTLAKASLQGKKMEDVSDALLELIPLKVAFPNLIQLLQIALTISVSTAKCERTFSTLKRIKSYLRTTMSEERLNNMAILSIEHDL</sequence>
<protein>
    <recommendedName>
        <fullName evidence="6">DUF4371 domain-containing protein</fullName>
    </recommendedName>
</protein>
<feature type="compositionally biased region" description="Low complexity" evidence="1">
    <location>
        <begin position="64"/>
        <end position="80"/>
    </location>
</feature>
<organism evidence="4 5">
    <name type="scientific">Amphimedon queenslandica</name>
    <name type="common">Sponge</name>
    <dbReference type="NCBI Taxonomy" id="400682"/>
    <lineage>
        <taxon>Eukaryota</taxon>
        <taxon>Metazoa</taxon>
        <taxon>Porifera</taxon>
        <taxon>Demospongiae</taxon>
        <taxon>Heteroscleromorpha</taxon>
        <taxon>Haplosclerida</taxon>
        <taxon>Niphatidae</taxon>
        <taxon>Amphimedon</taxon>
    </lineage>
</organism>
<evidence type="ECO:0000259" key="3">
    <source>
        <dbReference type="Pfam" id="PF14291"/>
    </source>
</evidence>
<feature type="compositionally biased region" description="Polar residues" evidence="1">
    <location>
        <begin position="81"/>
        <end position="90"/>
    </location>
</feature>
<keyword evidence="5" id="KW-1185">Reference proteome</keyword>
<evidence type="ECO:0000259" key="2">
    <source>
        <dbReference type="Pfam" id="PF05699"/>
    </source>
</evidence>
<dbReference type="GeneID" id="100635875"/>
<dbReference type="Pfam" id="PF14291">
    <property type="entry name" value="DUF4371"/>
    <property type="match status" value="1"/>
</dbReference>
<dbReference type="Proteomes" id="UP000007879">
    <property type="component" value="Unassembled WGS sequence"/>
</dbReference>
<feature type="region of interest" description="Disordered" evidence="1">
    <location>
        <begin position="1"/>
        <end position="24"/>
    </location>
</feature>
<dbReference type="InterPro" id="IPR012337">
    <property type="entry name" value="RNaseH-like_sf"/>
</dbReference>
<reference evidence="4" key="2">
    <citation type="submission" date="2024-06" db="UniProtKB">
        <authorList>
            <consortium name="EnsemblMetazoa"/>
        </authorList>
    </citation>
    <scope>IDENTIFICATION</scope>
</reference>
<evidence type="ECO:0000313" key="4">
    <source>
        <dbReference type="EnsemblMetazoa" id="XP_011407875.1"/>
    </source>
</evidence>
<dbReference type="Pfam" id="PF05699">
    <property type="entry name" value="Dimer_Tnp_hAT"/>
    <property type="match status" value="1"/>
</dbReference>
<feature type="domain" description="HAT C-terminal dimerisation" evidence="2">
    <location>
        <begin position="625"/>
        <end position="681"/>
    </location>
</feature>
<dbReference type="AlphaFoldDB" id="A0AAN0IS71"/>
<evidence type="ECO:0008006" key="6">
    <source>
        <dbReference type="Google" id="ProtNLM"/>
    </source>
</evidence>
<feature type="domain" description="DUF4371" evidence="3">
    <location>
        <begin position="190"/>
        <end position="356"/>
    </location>
</feature>